<feature type="compositionally biased region" description="Basic residues" evidence="1">
    <location>
        <begin position="13"/>
        <end position="28"/>
    </location>
</feature>
<proteinExistence type="predicted"/>
<feature type="region of interest" description="Disordered" evidence="1">
    <location>
        <begin position="81"/>
        <end position="123"/>
    </location>
</feature>
<feature type="compositionally biased region" description="Low complexity" evidence="1">
    <location>
        <begin position="112"/>
        <end position="121"/>
    </location>
</feature>
<organism evidence="2 3">
    <name type="scientific">Paragonimus westermani</name>
    <dbReference type="NCBI Taxonomy" id="34504"/>
    <lineage>
        <taxon>Eukaryota</taxon>
        <taxon>Metazoa</taxon>
        <taxon>Spiralia</taxon>
        <taxon>Lophotrochozoa</taxon>
        <taxon>Platyhelminthes</taxon>
        <taxon>Trematoda</taxon>
        <taxon>Digenea</taxon>
        <taxon>Plagiorchiida</taxon>
        <taxon>Troglotremata</taxon>
        <taxon>Troglotrematidae</taxon>
        <taxon>Paragonimus</taxon>
    </lineage>
</organism>
<dbReference type="EMBL" id="JTDF01006069">
    <property type="protein sequence ID" value="KAF8565811.1"/>
    <property type="molecule type" value="Genomic_DNA"/>
</dbReference>
<reference evidence="2 3" key="1">
    <citation type="submission" date="2019-07" db="EMBL/GenBank/DDBJ databases">
        <title>Annotation for the trematode Paragonimus westermani.</title>
        <authorList>
            <person name="Choi Y.-J."/>
        </authorList>
    </citation>
    <scope>NUCLEOTIDE SEQUENCE [LARGE SCALE GENOMIC DNA]</scope>
    <source>
        <strain evidence="2">180907_Pwestermani</strain>
    </source>
</reference>
<comment type="caution">
    <text evidence="2">The sequence shown here is derived from an EMBL/GenBank/DDBJ whole genome shotgun (WGS) entry which is preliminary data.</text>
</comment>
<evidence type="ECO:0000313" key="2">
    <source>
        <dbReference type="EMBL" id="KAF8565811.1"/>
    </source>
</evidence>
<evidence type="ECO:0000256" key="1">
    <source>
        <dbReference type="SAM" id="MobiDB-lite"/>
    </source>
</evidence>
<feature type="region of interest" description="Disordered" evidence="1">
    <location>
        <begin position="1"/>
        <end position="28"/>
    </location>
</feature>
<dbReference type="Proteomes" id="UP000699462">
    <property type="component" value="Unassembled WGS sequence"/>
</dbReference>
<sequence>MGVIISRQSKPTRPFHKPKPNFSRKKRTRDVVTQIGTIDFLEEELLISSHKQLVPVAHNLVASTHTSDLIAKEKLPVSTATRSFSSQQGDHVSEVDVPRWNPSGLNLKGDSQSESSSEQLSPDMKRVQPITYNICLKVREGPLTRLLFLELYELDMRIMKETEFIQWAQMVKLPITAGMYKTFQHDANTYAVRCRLTAIEKRFDVRIILGDLEPLPLKVEANEGVRQLTIFGEVPCKIAAATNYFGATLNQLKSGQLLLPNDHPFSISPEVCLMHWIVPRPPDTGEPVLVRLREHGAHRTITGQV</sequence>
<evidence type="ECO:0000313" key="3">
    <source>
        <dbReference type="Proteomes" id="UP000699462"/>
    </source>
</evidence>
<gene>
    <name evidence="2" type="ORF">P879_08128</name>
</gene>
<dbReference type="AlphaFoldDB" id="A0A8T0DGA6"/>
<accession>A0A8T0DGA6</accession>
<feature type="compositionally biased region" description="Polar residues" evidence="1">
    <location>
        <begin position="81"/>
        <end position="90"/>
    </location>
</feature>
<dbReference type="OrthoDB" id="6250877at2759"/>
<keyword evidence="3" id="KW-1185">Reference proteome</keyword>
<feature type="compositionally biased region" description="Polar residues" evidence="1">
    <location>
        <begin position="1"/>
        <end position="11"/>
    </location>
</feature>
<name>A0A8T0DGA6_9TREM</name>
<protein>
    <submittedName>
        <fullName evidence="2">Uncharacterized protein</fullName>
    </submittedName>
</protein>